<evidence type="ECO:0000313" key="4">
    <source>
        <dbReference type="Proteomes" id="UP000050424"/>
    </source>
</evidence>
<sequence>MLPLKTINLGAILLILTYGPLRTMGLKAQESEASIPNMADEKDPLRHVLHEEDPMFHETSLRLLDDVLAALPRTNYAPGKIDYTSGDLLRDFCRHFEALAMVSIWAEAPTEEPHDAPWENEEYIFHSIRQRCYDSKKGVDSTLREYERTALSLEDTEVANSIQTKHFRDSLYLGWGIVRQIEIEKHKYNKIAAEIPKVLRNLVDLRWFTETLVTICGSNGCAWLKPQHKSVANMEAYSEHMKAVTRQSVIDAMTPEAEPRGAAVSERKRQSRCGLRATTPIRRH</sequence>
<feature type="region of interest" description="Disordered" evidence="1">
    <location>
        <begin position="257"/>
        <end position="284"/>
    </location>
</feature>
<protein>
    <submittedName>
        <fullName evidence="3">Uncharacterized protein</fullName>
    </submittedName>
</protein>
<evidence type="ECO:0000313" key="3">
    <source>
        <dbReference type="EMBL" id="KPM34499.1"/>
    </source>
</evidence>
<proteinExistence type="predicted"/>
<gene>
    <name evidence="3" type="ORF">AK830_g12071</name>
</gene>
<accession>A0A0P7B692</accession>
<dbReference type="EMBL" id="LKCW01000332">
    <property type="protein sequence ID" value="KPM34499.1"/>
    <property type="molecule type" value="Genomic_DNA"/>
</dbReference>
<feature type="signal peptide" evidence="2">
    <location>
        <begin position="1"/>
        <end position="25"/>
    </location>
</feature>
<evidence type="ECO:0000256" key="2">
    <source>
        <dbReference type="SAM" id="SignalP"/>
    </source>
</evidence>
<keyword evidence="4" id="KW-1185">Reference proteome</keyword>
<comment type="caution">
    <text evidence="3">The sequence shown here is derived from an EMBL/GenBank/DDBJ whole genome shotgun (WGS) entry which is preliminary data.</text>
</comment>
<dbReference type="AlphaFoldDB" id="A0A0P7B692"/>
<name>A0A0P7B692_9HYPO</name>
<dbReference type="Proteomes" id="UP000050424">
    <property type="component" value="Unassembled WGS sequence"/>
</dbReference>
<keyword evidence="2" id="KW-0732">Signal</keyword>
<feature type="chain" id="PRO_5006135451" evidence="2">
    <location>
        <begin position="26"/>
        <end position="284"/>
    </location>
</feature>
<evidence type="ECO:0000256" key="1">
    <source>
        <dbReference type="SAM" id="MobiDB-lite"/>
    </source>
</evidence>
<organism evidence="3 4">
    <name type="scientific">Neonectria ditissima</name>
    <dbReference type="NCBI Taxonomy" id="78410"/>
    <lineage>
        <taxon>Eukaryota</taxon>
        <taxon>Fungi</taxon>
        <taxon>Dikarya</taxon>
        <taxon>Ascomycota</taxon>
        <taxon>Pezizomycotina</taxon>
        <taxon>Sordariomycetes</taxon>
        <taxon>Hypocreomycetidae</taxon>
        <taxon>Hypocreales</taxon>
        <taxon>Nectriaceae</taxon>
        <taxon>Neonectria</taxon>
    </lineage>
</organism>
<reference evidence="3 4" key="1">
    <citation type="submission" date="2015-09" db="EMBL/GenBank/DDBJ databases">
        <title>Draft genome of a European isolate of the apple canker pathogen Neonectria ditissima.</title>
        <authorList>
            <person name="Gomez-Cortecero A."/>
            <person name="Harrison R.J."/>
            <person name="Armitage A.D."/>
        </authorList>
    </citation>
    <scope>NUCLEOTIDE SEQUENCE [LARGE SCALE GENOMIC DNA]</scope>
    <source>
        <strain evidence="3 4">R09/05</strain>
    </source>
</reference>